<feature type="domain" description="DUF6443" evidence="2">
    <location>
        <begin position="341"/>
        <end position="481"/>
    </location>
</feature>
<dbReference type="Gene3D" id="2.180.10.10">
    <property type="entry name" value="RHS repeat-associated core"/>
    <property type="match status" value="1"/>
</dbReference>
<evidence type="ECO:0000313" key="4">
    <source>
        <dbReference type="Proteomes" id="UP001597073"/>
    </source>
</evidence>
<sequence>MKMRNIVYTGTKRKNSRIWKCTILVLMICVAKQQEAVAQISISGSRCVTAGQTYTYSVSGTTITQGSQTYWELSGGVITETGSNKETRPGISSISVTWSNGGSKSVGLHIYNANLSASIDVGELTPLLPGSISGDALQTVVYKSIPATINCSAASGGACPPVEESYQWQQSADQSQWTDIAGANGLNLSFSSAIYSNTYYRRKVTSNAFQIGYSNIATVNVIPPLKGGKAIPADQYIYSGASPGAISVVTTGLDGNCGGNYTYQWFSSPDGVIYTMIADATGTFYTPSTLTRTTYYRLAITCGTESASSSPAVVHVNLPGIGSPDQNYILTSVPRAGGIANPQNPANTNVMRTVQYYDALSRPLQTVQVKGSPSKKDFIQPYAYDLLGRQVMTYLPYATAVSDDGSYKVDALNPGAGLDRFYNPTGNGISGTQQSNSIVVVPQPFAQTVFEPSALSRVVEQGAPGADWQPAAGHTKKIEYTSNNEIPLSNTAGTMLAMLYTTIINANGSQTLVLGNNEGNYYKAGQLYVTISKDENWISGRSGTTEEYRDKEGHVVLQRTFNGAEDALQILSTYYVYDDLGNLAFVLPPGTSPDGSVQNVGTLGYSYIYDKYNRLTQKRIPGKDWEITIYNKLDQPVMTQNGLQRENHQWSVIKYDKFGRVIITGLWNAGTTVNISTLQENVNMQDQWDVADKNNNSVSFPLGYNIKSFPVPSKVLTINYYDDYLFPDKPYNTNLPGTLTDPVGLLTASKVAVLNSLEQPTPDMLWSVYYYDGFGRNVQTFKRHYLGGSSTAGNYDVSTNTYENITNLLTNTKREHYTGNTSGVLKLALANSFSYDHMNRKLDAKININNLGDQVLVHFNYNELGQVSKKSLHGMGSMTGTNLPTDVILGPSDALSPGQQKTVLATSSIRFTPGFFVAAGSTFNAQISTYLQDIDYVYNERGWLSKINNPGTAATPNKLFAEDIRYNNPEPGADAQYNGNIAQMKYMTTKETNPGLRSFKYSYDKLNRLTKAAFTGGPANDALDEQVTYDQTGNILSLSRTGFGASGTLSYTYNGNQLATVTGYSPRSYLYDQNGNAKSNGTGKDIAYNLFNLPQLISQSGTTIATYYYDGEGNKLRVTGNDGARDYIDGIVYHNNTLEFIATEEGRAVPPASGGTIFTYEYNLKDHLGNSRVTIDNFNSKGRVVQEDEYYAFGLRKQSGGYNFSLENRFLYNGKEIQVDLENQYDYGARFYDPVIGRWTSVDPLAELGRRWSPYVYGMNNPIRNVDLDGMISTDANGNISSDNAEEAQAMFRSLQAQMQGGDKDKEKNKKKGPVVSEKRKDQSDDIGNKIAGLVLAGIQTDVATPDPTDGAWPKWVGEAVVGGLAVAYLHSNSDNNPDPHLVYEIFSMGKDGDYRTEKYGITSRADNVDGNNGRPAYQVNKFNKQDPTRAYSWVERARTNGRISAKTIEVFLVSAYATLHLALPPKQVSPKPLPIK</sequence>
<organism evidence="3 4">
    <name type="scientific">Mucilaginibacter lutimaris</name>
    <dbReference type="NCBI Taxonomy" id="931629"/>
    <lineage>
        <taxon>Bacteria</taxon>
        <taxon>Pseudomonadati</taxon>
        <taxon>Bacteroidota</taxon>
        <taxon>Sphingobacteriia</taxon>
        <taxon>Sphingobacteriales</taxon>
        <taxon>Sphingobacteriaceae</taxon>
        <taxon>Mucilaginibacter</taxon>
    </lineage>
</organism>
<dbReference type="Pfam" id="PF20041">
    <property type="entry name" value="DUF6443"/>
    <property type="match status" value="1"/>
</dbReference>
<dbReference type="EMBL" id="JBHTIA010000024">
    <property type="protein sequence ID" value="MFD0767134.1"/>
    <property type="molecule type" value="Genomic_DNA"/>
</dbReference>
<name>A0ABW2ZLP3_9SPHI</name>
<dbReference type="Gene3D" id="2.60.40.2700">
    <property type="match status" value="1"/>
</dbReference>
<gene>
    <name evidence="3" type="ORF">ACFQZI_19930</name>
</gene>
<dbReference type="InterPro" id="IPR022385">
    <property type="entry name" value="Rhs_assc_core"/>
</dbReference>
<accession>A0ABW2ZLP3</accession>
<dbReference type="Proteomes" id="UP001597073">
    <property type="component" value="Unassembled WGS sequence"/>
</dbReference>
<evidence type="ECO:0000313" key="3">
    <source>
        <dbReference type="EMBL" id="MFD0767134.1"/>
    </source>
</evidence>
<keyword evidence="4" id="KW-1185">Reference proteome</keyword>
<evidence type="ECO:0000256" key="1">
    <source>
        <dbReference type="SAM" id="MobiDB-lite"/>
    </source>
</evidence>
<feature type="region of interest" description="Disordered" evidence="1">
    <location>
        <begin position="1298"/>
        <end position="1324"/>
    </location>
</feature>
<comment type="caution">
    <text evidence="3">The sequence shown here is derived from an EMBL/GenBank/DDBJ whole genome shotgun (WGS) entry which is preliminary data.</text>
</comment>
<dbReference type="NCBIfam" id="TIGR03696">
    <property type="entry name" value="Rhs_assc_core"/>
    <property type="match status" value="1"/>
</dbReference>
<proteinExistence type="predicted"/>
<protein>
    <submittedName>
        <fullName evidence="3">DUF6443 domain-containing protein</fullName>
    </submittedName>
</protein>
<dbReference type="InterPro" id="IPR045619">
    <property type="entry name" value="DUF6443"/>
</dbReference>
<reference evidence="4" key="1">
    <citation type="journal article" date="2019" name="Int. J. Syst. Evol. Microbiol.">
        <title>The Global Catalogue of Microorganisms (GCM) 10K type strain sequencing project: providing services to taxonomists for standard genome sequencing and annotation.</title>
        <authorList>
            <consortium name="The Broad Institute Genomics Platform"/>
            <consortium name="The Broad Institute Genome Sequencing Center for Infectious Disease"/>
            <person name="Wu L."/>
            <person name="Ma J."/>
        </authorList>
    </citation>
    <scope>NUCLEOTIDE SEQUENCE [LARGE SCALE GENOMIC DNA]</scope>
    <source>
        <strain evidence="4">CCUG 60742</strain>
    </source>
</reference>
<evidence type="ECO:0000259" key="2">
    <source>
        <dbReference type="Pfam" id="PF20041"/>
    </source>
</evidence>